<dbReference type="Proteomes" id="UP000297245">
    <property type="component" value="Unassembled WGS sequence"/>
</dbReference>
<reference evidence="1 2" key="1">
    <citation type="journal article" date="2019" name="Nat. Ecol. Evol.">
        <title>Megaphylogeny resolves global patterns of mushroom evolution.</title>
        <authorList>
            <person name="Varga T."/>
            <person name="Krizsan K."/>
            <person name="Foldi C."/>
            <person name="Dima B."/>
            <person name="Sanchez-Garcia M."/>
            <person name="Sanchez-Ramirez S."/>
            <person name="Szollosi G.J."/>
            <person name="Szarkandi J.G."/>
            <person name="Papp V."/>
            <person name="Albert L."/>
            <person name="Andreopoulos W."/>
            <person name="Angelini C."/>
            <person name="Antonin V."/>
            <person name="Barry K.W."/>
            <person name="Bougher N.L."/>
            <person name="Buchanan P."/>
            <person name="Buyck B."/>
            <person name="Bense V."/>
            <person name="Catcheside P."/>
            <person name="Chovatia M."/>
            <person name="Cooper J."/>
            <person name="Damon W."/>
            <person name="Desjardin D."/>
            <person name="Finy P."/>
            <person name="Geml J."/>
            <person name="Haridas S."/>
            <person name="Hughes K."/>
            <person name="Justo A."/>
            <person name="Karasinski D."/>
            <person name="Kautmanova I."/>
            <person name="Kiss B."/>
            <person name="Kocsube S."/>
            <person name="Kotiranta H."/>
            <person name="LaButti K.M."/>
            <person name="Lechner B.E."/>
            <person name="Liimatainen K."/>
            <person name="Lipzen A."/>
            <person name="Lukacs Z."/>
            <person name="Mihaltcheva S."/>
            <person name="Morgado L.N."/>
            <person name="Niskanen T."/>
            <person name="Noordeloos M.E."/>
            <person name="Ohm R.A."/>
            <person name="Ortiz-Santana B."/>
            <person name="Ovrebo C."/>
            <person name="Racz N."/>
            <person name="Riley R."/>
            <person name="Savchenko A."/>
            <person name="Shiryaev A."/>
            <person name="Soop K."/>
            <person name="Spirin V."/>
            <person name="Szebenyi C."/>
            <person name="Tomsovsky M."/>
            <person name="Tulloss R.E."/>
            <person name="Uehling J."/>
            <person name="Grigoriev I.V."/>
            <person name="Vagvolgyi C."/>
            <person name="Papp T."/>
            <person name="Martin F.M."/>
            <person name="Miettinen O."/>
            <person name="Hibbett D.S."/>
            <person name="Nagy L.G."/>
        </authorList>
    </citation>
    <scope>NUCLEOTIDE SEQUENCE [LARGE SCALE GENOMIC DNA]</scope>
    <source>
        <strain evidence="1 2">CBS 962.96</strain>
    </source>
</reference>
<accession>A0A4S8MMN9</accession>
<evidence type="ECO:0000313" key="1">
    <source>
        <dbReference type="EMBL" id="THV04158.1"/>
    </source>
</evidence>
<dbReference type="EMBL" id="ML179059">
    <property type="protein sequence ID" value="THV04158.1"/>
    <property type="molecule type" value="Genomic_DNA"/>
</dbReference>
<evidence type="ECO:0000313" key="2">
    <source>
        <dbReference type="Proteomes" id="UP000297245"/>
    </source>
</evidence>
<organism evidence="1 2">
    <name type="scientific">Dendrothele bispora (strain CBS 962.96)</name>
    <dbReference type="NCBI Taxonomy" id="1314807"/>
    <lineage>
        <taxon>Eukaryota</taxon>
        <taxon>Fungi</taxon>
        <taxon>Dikarya</taxon>
        <taxon>Basidiomycota</taxon>
        <taxon>Agaricomycotina</taxon>
        <taxon>Agaricomycetes</taxon>
        <taxon>Agaricomycetidae</taxon>
        <taxon>Agaricales</taxon>
        <taxon>Agaricales incertae sedis</taxon>
        <taxon>Dendrothele</taxon>
    </lineage>
</organism>
<gene>
    <name evidence="1" type="ORF">K435DRAFT_649808</name>
</gene>
<name>A0A4S8MMN9_DENBC</name>
<sequence>DTAEFSHWRRFAAKGGIRKCTATHDCVAEVNEDLKTFLTTLQDNVITVLMQIPNTVSPVCPGYYECVVGRFQTGHVHSHSEPK</sequence>
<keyword evidence="2" id="KW-1185">Reference proteome</keyword>
<protein>
    <submittedName>
        <fullName evidence="1">Uncharacterized protein</fullName>
    </submittedName>
</protein>
<dbReference type="AlphaFoldDB" id="A0A4S8MMN9"/>
<dbReference type="OrthoDB" id="159449at2759"/>
<proteinExistence type="predicted"/>
<feature type="non-terminal residue" evidence="1">
    <location>
        <position position="1"/>
    </location>
</feature>